<dbReference type="Proteomes" id="UP001234202">
    <property type="component" value="Unassembled WGS sequence"/>
</dbReference>
<gene>
    <name evidence="1" type="ORF">QFC24_005600</name>
</gene>
<evidence type="ECO:0000313" key="2">
    <source>
        <dbReference type="Proteomes" id="UP001234202"/>
    </source>
</evidence>
<reference evidence="1" key="1">
    <citation type="submission" date="2023-04" db="EMBL/GenBank/DDBJ databases">
        <title>Draft Genome sequencing of Naganishia species isolated from polar environments using Oxford Nanopore Technology.</title>
        <authorList>
            <person name="Leo P."/>
            <person name="Venkateswaran K."/>
        </authorList>
    </citation>
    <scope>NUCLEOTIDE SEQUENCE</scope>
    <source>
        <strain evidence="1">DBVPG 5303</strain>
    </source>
</reference>
<comment type="caution">
    <text evidence="1">The sequence shown here is derived from an EMBL/GenBank/DDBJ whole genome shotgun (WGS) entry which is preliminary data.</text>
</comment>
<name>A0ACC2X8B8_9TREE</name>
<evidence type="ECO:0000313" key="1">
    <source>
        <dbReference type="EMBL" id="KAJ9119886.1"/>
    </source>
</evidence>
<protein>
    <submittedName>
        <fullName evidence="1">Uncharacterized protein</fullName>
    </submittedName>
</protein>
<keyword evidence="2" id="KW-1185">Reference proteome</keyword>
<sequence>MLPLRYTSQRATGTPLSSQLASASLRSRAIASSITETRYASQFRLASTSIATDIETSKNVASRRPLPAGSLHRSARNANAVQYASALSRSPRRSAIASASGSRILASIPLQSLRFASSSTPSSEQKSSVASSDAGTLVDASKATSTSVSSSTKDASTAVGKPQEPFRKRAWATVKKEAAHYWAGTKLLGKEIKISSKITWKVLNGGQLTRRERRQLRRTTTDLLRLIPFSVFVIVPFMELLLPVALKLFPSMLPSTFEGKLAADEKQRRLLRVRIEMAKFLQETISESGLKAETVVGTEEFKEFFRKVRSTGESASPEDIIKVAKLFEDDITLDNLSRPQLVSMCRYMNINAFGTDNFLKHQIRARLEKIRVDDMMIHAEGTESLSTKELQQACQSRGIRFNGVSPSRLRQELEQWIDLHYTNRISGVLLVLSRAFNFEQQSDSIFKSLEATLSSLPENLLNEAELTVSGDAASYKEKLEVLQQQQELIEDEAEQEQEENQAREKAKRDKEEKERSKREEEARKAKDMLPADEVGRANSALAEWQCAHHFFPSTLQLAEPTAIDAAADGRMTKEQLGELAEALSILSAKSSIVKEKDELKQLMSDNISSEEESKQRPDEQDSPQVSLNKRIRSMIKKIDSQLETYDERVGSSLNTIQCNGQGQIAVEDLKTAMKVIKHRPDDKTIESVVKKLDVDQDGYVVLDHVVELTQDMGLGIVIDDDAKHILNKGAEIKEAQPLKPRKEDIISD</sequence>
<accession>A0ACC2X8B8</accession>
<proteinExistence type="predicted"/>
<dbReference type="EMBL" id="JASBWV010000023">
    <property type="protein sequence ID" value="KAJ9119886.1"/>
    <property type="molecule type" value="Genomic_DNA"/>
</dbReference>
<organism evidence="1 2">
    <name type="scientific">Naganishia onofrii</name>
    <dbReference type="NCBI Taxonomy" id="1851511"/>
    <lineage>
        <taxon>Eukaryota</taxon>
        <taxon>Fungi</taxon>
        <taxon>Dikarya</taxon>
        <taxon>Basidiomycota</taxon>
        <taxon>Agaricomycotina</taxon>
        <taxon>Tremellomycetes</taxon>
        <taxon>Filobasidiales</taxon>
        <taxon>Filobasidiaceae</taxon>
        <taxon>Naganishia</taxon>
    </lineage>
</organism>